<proteinExistence type="predicted"/>
<evidence type="ECO:0000259" key="1">
    <source>
        <dbReference type="PROSITE" id="PS50056"/>
    </source>
</evidence>
<dbReference type="AlphaFoldDB" id="A0A7G1KE52"/>
<accession>A0A7G1KE52</accession>
<dbReference type="InterPro" id="IPR016130">
    <property type="entry name" value="Tyr_Pase_AS"/>
</dbReference>
<dbReference type="RefSeq" id="WP_187687048.1">
    <property type="nucleotide sequence ID" value="NZ_AP023396.1"/>
</dbReference>
<dbReference type="Pfam" id="PF13350">
    <property type="entry name" value="Y_phosphatase3"/>
    <property type="match status" value="1"/>
</dbReference>
<dbReference type="InterPro" id="IPR026893">
    <property type="entry name" value="Tyr/Ser_Pase_IphP-type"/>
</dbReference>
<dbReference type="GeneID" id="80345889"/>
<dbReference type="GO" id="GO:0004721">
    <property type="term" value="F:phosphoprotein phosphatase activity"/>
    <property type="evidence" value="ECO:0007669"/>
    <property type="project" value="InterPro"/>
</dbReference>
<dbReference type="InterPro" id="IPR000387">
    <property type="entry name" value="Tyr_Pase_dom"/>
</dbReference>
<reference evidence="2 3" key="1">
    <citation type="submission" date="2020-08" db="EMBL/GenBank/DDBJ databases">
        <title>Genome Sequencing of Nocardia wallacei strain FMUON74 and assembly.</title>
        <authorList>
            <person name="Toyokawa M."/>
            <person name="Uesaka K."/>
        </authorList>
    </citation>
    <scope>NUCLEOTIDE SEQUENCE [LARGE SCALE GENOMIC DNA]</scope>
    <source>
        <strain evidence="2 3">FMUON74</strain>
    </source>
</reference>
<evidence type="ECO:0000313" key="3">
    <source>
        <dbReference type="Proteomes" id="UP000516173"/>
    </source>
</evidence>
<dbReference type="PROSITE" id="PS00383">
    <property type="entry name" value="TYR_PHOSPHATASE_1"/>
    <property type="match status" value="1"/>
</dbReference>
<gene>
    <name evidence="2" type="ORF">NWFMUON74_12890</name>
</gene>
<dbReference type="Proteomes" id="UP000516173">
    <property type="component" value="Chromosome"/>
</dbReference>
<dbReference type="SUPFAM" id="SSF52799">
    <property type="entry name" value="(Phosphotyrosine protein) phosphatases II"/>
    <property type="match status" value="1"/>
</dbReference>
<dbReference type="PROSITE" id="PS50056">
    <property type="entry name" value="TYR_PHOSPHATASE_2"/>
    <property type="match status" value="1"/>
</dbReference>
<dbReference type="KEGG" id="nwl:NWFMUON74_12890"/>
<dbReference type="Gene3D" id="3.90.190.10">
    <property type="entry name" value="Protein tyrosine phosphatase superfamily"/>
    <property type="match status" value="1"/>
</dbReference>
<evidence type="ECO:0000313" key="2">
    <source>
        <dbReference type="EMBL" id="BCK53517.1"/>
    </source>
</evidence>
<protein>
    <submittedName>
        <fullName evidence="2">Putative phosphotyrosine protein phosphatase</fullName>
    </submittedName>
</protein>
<dbReference type="EMBL" id="AP023396">
    <property type="protein sequence ID" value="BCK53517.1"/>
    <property type="molecule type" value="Genomic_DNA"/>
</dbReference>
<name>A0A7G1KE52_9NOCA</name>
<organism evidence="2 3">
    <name type="scientific">Nocardia wallacei</name>
    <dbReference type="NCBI Taxonomy" id="480035"/>
    <lineage>
        <taxon>Bacteria</taxon>
        <taxon>Bacillati</taxon>
        <taxon>Actinomycetota</taxon>
        <taxon>Actinomycetes</taxon>
        <taxon>Mycobacteriales</taxon>
        <taxon>Nocardiaceae</taxon>
        <taxon>Nocardia</taxon>
    </lineage>
</organism>
<feature type="domain" description="Tyrosine specific protein phosphatases" evidence="1">
    <location>
        <begin position="125"/>
        <end position="185"/>
    </location>
</feature>
<dbReference type="InterPro" id="IPR029021">
    <property type="entry name" value="Prot-tyrosine_phosphatase-like"/>
</dbReference>
<keyword evidence="3" id="KW-1185">Reference proteome</keyword>
<sequence length="247" mass="26766">MTIARPDHFLVSGTFNYRDVGGLRTDSGARVRSGALLRSAQLSRVDADGHATLLELGVSTVHDLRGPEEIGHLGADLLPAGVRLEHTPFDSRIGEQPPHEVVHDEPWQEMLQVYRSFPAMPEAGVAIVSIARSLVRDDGAVLVHCAAGKDRTGWAIATLLRAVGVAETDLLDDYLLSNDAVDALRADVELNSGGRVTLPLDVLGVSPEYLAEGTDSMHRLYGDLEGYLTAIGFTADLRNRLRDRLLE</sequence>